<evidence type="ECO:0000313" key="2">
    <source>
        <dbReference type="EMBL" id="MBZ3882782.1"/>
    </source>
</evidence>
<comment type="caution">
    <text evidence="2">The sequence shown here is derived from an EMBL/GenBank/DDBJ whole genome shotgun (WGS) entry which is preliminary data.</text>
</comment>
<gene>
    <name evidence="2" type="ORF">SUZIE_169660</name>
</gene>
<organism evidence="2 3">
    <name type="scientific">Sciurus carolinensis</name>
    <name type="common">Eastern gray squirrel</name>
    <dbReference type="NCBI Taxonomy" id="30640"/>
    <lineage>
        <taxon>Eukaryota</taxon>
        <taxon>Metazoa</taxon>
        <taxon>Chordata</taxon>
        <taxon>Craniata</taxon>
        <taxon>Vertebrata</taxon>
        <taxon>Euteleostomi</taxon>
        <taxon>Mammalia</taxon>
        <taxon>Eutheria</taxon>
        <taxon>Euarchontoglires</taxon>
        <taxon>Glires</taxon>
        <taxon>Rodentia</taxon>
        <taxon>Sciuromorpha</taxon>
        <taxon>Sciuridae</taxon>
        <taxon>Sciurinae</taxon>
        <taxon>Sciurini</taxon>
        <taxon>Sciurus</taxon>
    </lineage>
</organism>
<feature type="region of interest" description="Disordered" evidence="1">
    <location>
        <begin position="112"/>
        <end position="173"/>
    </location>
</feature>
<dbReference type="AlphaFoldDB" id="A0AA41T3U9"/>
<feature type="compositionally biased region" description="Gly residues" evidence="1">
    <location>
        <begin position="158"/>
        <end position="169"/>
    </location>
</feature>
<evidence type="ECO:0000256" key="1">
    <source>
        <dbReference type="SAM" id="MobiDB-lite"/>
    </source>
</evidence>
<keyword evidence="3" id="KW-1185">Reference proteome</keyword>
<dbReference type="EMBL" id="JAATJV010383499">
    <property type="protein sequence ID" value="MBZ3882782.1"/>
    <property type="molecule type" value="Genomic_DNA"/>
</dbReference>
<feature type="region of interest" description="Disordered" evidence="1">
    <location>
        <begin position="211"/>
        <end position="248"/>
    </location>
</feature>
<sequence>MNLYLCDYYDNNVVMLLDFQDWFRKGPVLQSHDLNALSTCRETTRVVLTQRSNPAKRQPDGSHYHTEQKDLRCNQTCRTWLKRPALLGRLASLVDSAAHTCCNARRLPCTKFSPTDADPAQEGLKVRKVIADSPSPEKKRPVPPTVPARSAADPQGNRKGGAGGAGRGAGAPEPGLVRAALAAGAHTVQEAEAAALRRGLPRRLACAGRGVGRLGERRRDQAKEEGSGGAEEEENAEREEELASRIESRLRTEGGSGWLQWNRALRREAGDVQEGSVCSWELISEWSVPCASPQYVVHSDLHG</sequence>
<dbReference type="Proteomes" id="UP001166674">
    <property type="component" value="Unassembled WGS sequence"/>
</dbReference>
<name>A0AA41T3U9_SCICA</name>
<reference evidence="2" key="1">
    <citation type="submission" date="2020-03" db="EMBL/GenBank/DDBJ databases">
        <title>Studies in the Genomics of Life Span.</title>
        <authorList>
            <person name="Glass D."/>
        </authorList>
    </citation>
    <scope>NUCLEOTIDE SEQUENCE</scope>
    <source>
        <strain evidence="2">SUZIE</strain>
        <tissue evidence="2">Muscle</tissue>
    </source>
</reference>
<evidence type="ECO:0000313" key="3">
    <source>
        <dbReference type="Proteomes" id="UP001166674"/>
    </source>
</evidence>
<proteinExistence type="predicted"/>
<accession>A0AA41T3U9</accession>
<feature type="compositionally biased region" description="Acidic residues" evidence="1">
    <location>
        <begin position="230"/>
        <end position="240"/>
    </location>
</feature>
<protein>
    <submittedName>
        <fullName evidence="2">Uncharacterized protein</fullName>
    </submittedName>
</protein>
<feature type="compositionally biased region" description="Basic and acidic residues" evidence="1">
    <location>
        <begin position="214"/>
        <end position="226"/>
    </location>
</feature>